<dbReference type="Gene3D" id="2.120.10.30">
    <property type="entry name" value="TolB, C-terminal domain"/>
    <property type="match status" value="1"/>
</dbReference>
<dbReference type="EMBL" id="JH818233">
    <property type="protein sequence ID" value="EKC27472.1"/>
    <property type="molecule type" value="Genomic_DNA"/>
</dbReference>
<dbReference type="InParanoid" id="K1PT81"/>
<reference evidence="1" key="1">
    <citation type="journal article" date="2012" name="Nature">
        <title>The oyster genome reveals stress adaptation and complexity of shell formation.</title>
        <authorList>
            <person name="Zhang G."/>
            <person name="Fang X."/>
            <person name="Guo X."/>
            <person name="Li L."/>
            <person name="Luo R."/>
            <person name="Xu F."/>
            <person name="Yang P."/>
            <person name="Zhang L."/>
            <person name="Wang X."/>
            <person name="Qi H."/>
            <person name="Xiong Z."/>
            <person name="Que H."/>
            <person name="Xie Y."/>
            <person name="Holland P.W."/>
            <person name="Paps J."/>
            <person name="Zhu Y."/>
            <person name="Wu F."/>
            <person name="Chen Y."/>
            <person name="Wang J."/>
            <person name="Peng C."/>
            <person name="Meng J."/>
            <person name="Yang L."/>
            <person name="Liu J."/>
            <person name="Wen B."/>
            <person name="Zhang N."/>
            <person name="Huang Z."/>
            <person name="Zhu Q."/>
            <person name="Feng Y."/>
            <person name="Mount A."/>
            <person name="Hedgecock D."/>
            <person name="Xu Z."/>
            <person name="Liu Y."/>
            <person name="Domazet-Loso T."/>
            <person name="Du Y."/>
            <person name="Sun X."/>
            <person name="Zhang S."/>
            <person name="Liu B."/>
            <person name="Cheng P."/>
            <person name="Jiang X."/>
            <person name="Li J."/>
            <person name="Fan D."/>
            <person name="Wang W."/>
            <person name="Fu W."/>
            <person name="Wang T."/>
            <person name="Wang B."/>
            <person name="Zhang J."/>
            <person name="Peng Z."/>
            <person name="Li Y."/>
            <person name="Li N."/>
            <person name="Wang J."/>
            <person name="Chen M."/>
            <person name="He Y."/>
            <person name="Tan F."/>
            <person name="Song X."/>
            <person name="Zheng Q."/>
            <person name="Huang R."/>
            <person name="Yang H."/>
            <person name="Du X."/>
            <person name="Chen L."/>
            <person name="Yang M."/>
            <person name="Gaffney P.M."/>
            <person name="Wang S."/>
            <person name="Luo L."/>
            <person name="She Z."/>
            <person name="Ming Y."/>
            <person name="Huang W."/>
            <person name="Zhang S."/>
            <person name="Huang B."/>
            <person name="Zhang Y."/>
            <person name="Qu T."/>
            <person name="Ni P."/>
            <person name="Miao G."/>
            <person name="Wang J."/>
            <person name="Wang Q."/>
            <person name="Steinberg C.E."/>
            <person name="Wang H."/>
            <person name="Li N."/>
            <person name="Qian L."/>
            <person name="Zhang G."/>
            <person name="Li Y."/>
            <person name="Yang H."/>
            <person name="Liu X."/>
            <person name="Wang J."/>
            <person name="Yin Y."/>
            <person name="Wang J."/>
        </authorList>
    </citation>
    <scope>NUCLEOTIDE SEQUENCE [LARGE SCALE GENOMIC DNA]</scope>
    <source>
        <strain evidence="1">05x7-T-G4-1.051#20</strain>
    </source>
</reference>
<accession>K1PT81</accession>
<name>K1PT81_MAGGI</name>
<dbReference type="HOGENOM" id="CLU_2160796_0_0_1"/>
<proteinExistence type="predicted"/>
<protein>
    <submittedName>
        <fullName evidence="1">Uncharacterized protein</fullName>
    </submittedName>
</protein>
<organism evidence="1">
    <name type="scientific">Magallana gigas</name>
    <name type="common">Pacific oyster</name>
    <name type="synonym">Crassostrea gigas</name>
    <dbReference type="NCBI Taxonomy" id="29159"/>
    <lineage>
        <taxon>Eukaryota</taxon>
        <taxon>Metazoa</taxon>
        <taxon>Spiralia</taxon>
        <taxon>Lophotrochozoa</taxon>
        <taxon>Mollusca</taxon>
        <taxon>Bivalvia</taxon>
        <taxon>Autobranchia</taxon>
        <taxon>Pteriomorphia</taxon>
        <taxon>Ostreida</taxon>
        <taxon>Ostreoidea</taxon>
        <taxon>Ostreidae</taxon>
        <taxon>Magallana</taxon>
    </lineage>
</organism>
<gene>
    <name evidence="1" type="ORF">CGI_10005068</name>
</gene>
<sequence length="111" mass="12826">MDSDDHMQTKAVRCSDSTEKHTIQFSEERKILYSFYGFKYIIEIYLDICVLNNGARAVVMVNQTGKLRFTYTGPFSTIEKPFDPRSITTDSHSRILIAGYCNHCTHILHQD</sequence>
<dbReference type="InterPro" id="IPR011042">
    <property type="entry name" value="6-blade_b-propeller_TolB-like"/>
</dbReference>
<evidence type="ECO:0000313" key="1">
    <source>
        <dbReference type="EMBL" id="EKC27472.1"/>
    </source>
</evidence>
<dbReference type="AlphaFoldDB" id="K1PT81"/>